<evidence type="ECO:0000313" key="4">
    <source>
        <dbReference type="Proteomes" id="UP001291653"/>
    </source>
</evidence>
<keyword evidence="4" id="KW-1185">Reference proteome</keyword>
<dbReference type="Proteomes" id="UP001291653">
    <property type="component" value="Unassembled WGS sequence"/>
</dbReference>
<evidence type="ECO:0000313" key="3">
    <source>
        <dbReference type="EMBL" id="GLF99337.1"/>
    </source>
</evidence>
<proteinExistence type="predicted"/>
<feature type="compositionally biased region" description="Basic and acidic residues" evidence="1">
    <location>
        <begin position="56"/>
        <end position="65"/>
    </location>
</feature>
<keyword evidence="2" id="KW-0732">Signal</keyword>
<comment type="caution">
    <text evidence="3">The sequence shown here is derived from an EMBL/GenBank/DDBJ whole genome shotgun (WGS) entry which is preliminary data.</text>
</comment>
<reference evidence="3 4" key="1">
    <citation type="submission" date="2022-10" db="EMBL/GenBank/DDBJ databases">
        <title>Draft genome sequence of Streptomyces sp. YSPA8.</title>
        <authorList>
            <person name="Moriuchi R."/>
            <person name="Dohra H."/>
            <person name="Yamamura H."/>
            <person name="Kodani S."/>
        </authorList>
    </citation>
    <scope>NUCLEOTIDE SEQUENCE [LARGE SCALE GENOMIC DNA]</scope>
    <source>
        <strain evidence="3 4">YSPA8</strain>
    </source>
</reference>
<dbReference type="EMBL" id="BSBI01000019">
    <property type="protein sequence ID" value="GLF99337.1"/>
    <property type="molecule type" value="Genomic_DNA"/>
</dbReference>
<gene>
    <name evidence="3" type="ORF">SYYSPA8_33590</name>
</gene>
<name>A0ABQ5P9T9_9ACTN</name>
<feature type="compositionally biased region" description="Low complexity" evidence="1">
    <location>
        <begin position="73"/>
        <end position="91"/>
    </location>
</feature>
<feature type="chain" id="PRO_5045316316" evidence="2">
    <location>
        <begin position="27"/>
        <end position="273"/>
    </location>
</feature>
<evidence type="ECO:0000256" key="2">
    <source>
        <dbReference type="SAM" id="SignalP"/>
    </source>
</evidence>
<protein>
    <submittedName>
        <fullName evidence="3">Uncharacterized protein</fullName>
    </submittedName>
</protein>
<dbReference type="RefSeq" id="WP_323451276.1">
    <property type="nucleotide sequence ID" value="NZ_BSBI01000019.1"/>
</dbReference>
<feature type="signal peptide" evidence="2">
    <location>
        <begin position="1"/>
        <end position="26"/>
    </location>
</feature>
<feature type="region of interest" description="Disordered" evidence="1">
    <location>
        <begin position="27"/>
        <end position="96"/>
    </location>
</feature>
<evidence type="ECO:0000256" key="1">
    <source>
        <dbReference type="SAM" id="MobiDB-lite"/>
    </source>
</evidence>
<organism evidence="3 4">
    <name type="scientific">Streptomyces yaizuensis</name>
    <dbReference type="NCBI Taxonomy" id="2989713"/>
    <lineage>
        <taxon>Bacteria</taxon>
        <taxon>Bacillati</taxon>
        <taxon>Actinomycetota</taxon>
        <taxon>Actinomycetes</taxon>
        <taxon>Kitasatosporales</taxon>
        <taxon>Streptomycetaceae</taxon>
        <taxon>Streptomyces</taxon>
    </lineage>
</organism>
<sequence>MRSRIIIPALALGGAVVLGTTLLVNADDSDASPTATATSTQTRPPGAPVDDAAQSAREKKQEKKNVTAATQGSAQENSAAARQSQQSLADAGLSIPDGWRPVQVREEKHEDRAVTVVRYEQGTERTIGGEHITSVVDGEGTLLGYTRMTLDAAGSSVPSSSTAEKAAFDWMERFVPEHSAGLSVQWVDQHDEEVRDESGAKHTISGAKVKSHHENGLYTWVIVDDEGEVISYERDIRWDGSAGRRATQMWLHDKWIAAREGSGPQPESPYARA</sequence>
<feature type="compositionally biased region" description="Low complexity" evidence="1">
    <location>
        <begin position="27"/>
        <end position="40"/>
    </location>
</feature>
<accession>A0ABQ5P9T9</accession>